<protein>
    <submittedName>
        <fullName evidence="1">Uncharacterized protein</fullName>
    </submittedName>
</protein>
<organism evidence="1 2">
    <name type="scientific">Kyrpidia spormannii</name>
    <dbReference type="NCBI Taxonomy" id="2055160"/>
    <lineage>
        <taxon>Bacteria</taxon>
        <taxon>Bacillati</taxon>
        <taxon>Bacillota</taxon>
        <taxon>Bacilli</taxon>
        <taxon>Bacillales</taxon>
        <taxon>Alicyclobacillaceae</taxon>
        <taxon>Kyrpidia</taxon>
    </lineage>
</organism>
<evidence type="ECO:0000313" key="1">
    <source>
        <dbReference type="EMBL" id="CAB3390559.1"/>
    </source>
</evidence>
<reference evidence="1 2" key="1">
    <citation type="submission" date="2020-04" db="EMBL/GenBank/DDBJ databases">
        <authorList>
            <person name="Hogendoorn C."/>
        </authorList>
    </citation>
    <scope>NUCLEOTIDE SEQUENCE [LARGE SCALE GENOMIC DNA]</scope>
    <source>
        <strain evidence="1">COOX1</strain>
    </source>
</reference>
<evidence type="ECO:0000313" key="2">
    <source>
        <dbReference type="Proteomes" id="UP000502196"/>
    </source>
</evidence>
<dbReference type="EMBL" id="LR792683">
    <property type="protein sequence ID" value="CAB3390559.1"/>
    <property type="molecule type" value="Genomic_DNA"/>
</dbReference>
<accession>A0A6F9E165</accession>
<proteinExistence type="predicted"/>
<dbReference type="Proteomes" id="UP000502196">
    <property type="component" value="Chromosome"/>
</dbReference>
<dbReference type="AlphaFoldDB" id="A0A6F9E165"/>
<name>A0A6F9E165_9BACL</name>
<gene>
    <name evidence="1" type="ORF">COOX1_0468</name>
</gene>
<sequence length="45" mass="4470">MAGWQCEGALGKATGAGGRFCAGIQVMEDGRPIAGPVGRLVKPGV</sequence>